<evidence type="ECO:0000313" key="2">
    <source>
        <dbReference type="Proteomes" id="UP000215383"/>
    </source>
</evidence>
<dbReference type="GeneID" id="78507414"/>
<keyword evidence="2" id="KW-1185">Reference proteome</keyword>
<name>A0A239TUW2_9FIRM</name>
<dbReference type="Proteomes" id="UP000215383">
    <property type="component" value="Chromosome 1"/>
</dbReference>
<dbReference type="eggNOG" id="COG0206">
    <property type="taxonomic scope" value="Bacteria"/>
</dbReference>
<sequence length="491" mass="55530">MSYYFISIGGSGAKVMESLTHLCVAGMFPTDENFYVMAIDPDTGNGNLARSSAAIHCYNIFQKLEVGNDMPIFKNKVELANPFVWNPTEHDKCLDDVMSYQAYKGTPIGDLYEVLYTKKERSILLNEGFRGHPSIGAAVMAKKVSTDSDGNNEEPWKRFETLVNQDAKTGSVAKIFLAGSVFGGTGAAGMPTIAKLLQGMFKDLYEEKKVLIGGALILPYFSFSPDKSSISSNEIYASSENFLTSTQAALKYYAAKNKEENIYHSMYFIGDNVLAPVQKFSVGSSSQENDAHIVDFYGALAAIDFYQSKQLKKCSYITHADDNKIQWSDFPDIVEIDTNSKDIVVNIKERFAQFTRFIFAYVHLIKPVLRDLSAGKLKKYQYPWFIDYLEDTNVDMLEIKNFEEYAECFISWVKQLEKENREIHLINPSVIVDVQPAKINPFMFESCIDDENGNITINELWYRLTEGTSENQYASGFGRFLRALYICCEKR</sequence>
<organism evidence="1 2">
    <name type="scientific">Megamonas hypermegale</name>
    <dbReference type="NCBI Taxonomy" id="158847"/>
    <lineage>
        <taxon>Bacteria</taxon>
        <taxon>Bacillati</taxon>
        <taxon>Bacillota</taxon>
        <taxon>Negativicutes</taxon>
        <taxon>Selenomonadales</taxon>
        <taxon>Selenomonadaceae</taxon>
        <taxon>Megamonas</taxon>
    </lineage>
</organism>
<gene>
    <name evidence="1" type="ORF">SAMEA4364220_01415</name>
</gene>
<reference evidence="1 2" key="1">
    <citation type="submission" date="2017-06" db="EMBL/GenBank/DDBJ databases">
        <authorList>
            <consortium name="Pathogen Informatics"/>
        </authorList>
    </citation>
    <scope>NUCLEOTIDE SEQUENCE [LARGE SCALE GENOMIC DNA]</scope>
    <source>
        <strain evidence="1 2">NCTC10570</strain>
    </source>
</reference>
<dbReference type="AlphaFoldDB" id="A0A239TUW2"/>
<dbReference type="EMBL" id="LT906446">
    <property type="protein sequence ID" value="SNV01325.1"/>
    <property type="molecule type" value="Genomic_DNA"/>
</dbReference>
<proteinExistence type="predicted"/>
<dbReference type="RefSeq" id="WP_051177562.1">
    <property type="nucleotide sequence ID" value="NZ_LT906446.1"/>
</dbReference>
<protein>
    <submittedName>
        <fullName evidence="1">Uncharacterized protein</fullName>
    </submittedName>
</protein>
<accession>A0A239TUW2</accession>
<evidence type="ECO:0000313" key="1">
    <source>
        <dbReference type="EMBL" id="SNV01325.1"/>
    </source>
</evidence>